<proteinExistence type="predicted"/>
<keyword evidence="2" id="KW-1185">Reference proteome</keyword>
<evidence type="ECO:0000313" key="2">
    <source>
        <dbReference type="Proteomes" id="UP001168821"/>
    </source>
</evidence>
<dbReference type="InterPro" id="IPR001005">
    <property type="entry name" value="SANT/Myb"/>
</dbReference>
<name>A0AA38ML07_9CUCU</name>
<dbReference type="AlphaFoldDB" id="A0AA38ML07"/>
<dbReference type="CDD" id="cd00167">
    <property type="entry name" value="SANT"/>
    <property type="match status" value="1"/>
</dbReference>
<comment type="caution">
    <text evidence="1">The sequence shown here is derived from an EMBL/GenBank/DDBJ whole genome shotgun (WGS) entry which is preliminary data.</text>
</comment>
<sequence length="205" mass="23859">MKDKKKLLMALQQYGPHNIAEVQKLLPDKTITDIRLAFEKYSLLAAEKISQQEQNCDEDSAINQWIKVIKKTQDSHNGVVDILPRVLKYIAFFEKRPNDKDVNLRDCYIALSQMTSGMASKQLNPKTNQFFFENLSRLALKIKEADTTKRRQFVRNLKDLDHIFKPQIVKTYNRKKKKVSVILNPLNVPEELLKNDEARTDKEAV</sequence>
<protein>
    <submittedName>
        <fullName evidence="1">Uncharacterized protein</fullName>
    </submittedName>
</protein>
<gene>
    <name evidence="1" type="ORF">Zmor_004861</name>
</gene>
<evidence type="ECO:0000313" key="1">
    <source>
        <dbReference type="EMBL" id="KAJ3660411.1"/>
    </source>
</evidence>
<organism evidence="1 2">
    <name type="scientific">Zophobas morio</name>
    <dbReference type="NCBI Taxonomy" id="2755281"/>
    <lineage>
        <taxon>Eukaryota</taxon>
        <taxon>Metazoa</taxon>
        <taxon>Ecdysozoa</taxon>
        <taxon>Arthropoda</taxon>
        <taxon>Hexapoda</taxon>
        <taxon>Insecta</taxon>
        <taxon>Pterygota</taxon>
        <taxon>Neoptera</taxon>
        <taxon>Endopterygota</taxon>
        <taxon>Coleoptera</taxon>
        <taxon>Polyphaga</taxon>
        <taxon>Cucujiformia</taxon>
        <taxon>Tenebrionidae</taxon>
        <taxon>Zophobas</taxon>
    </lineage>
</organism>
<accession>A0AA38ML07</accession>
<dbReference type="EMBL" id="JALNTZ010000002">
    <property type="protein sequence ID" value="KAJ3660411.1"/>
    <property type="molecule type" value="Genomic_DNA"/>
</dbReference>
<reference evidence="1" key="1">
    <citation type="journal article" date="2023" name="G3 (Bethesda)">
        <title>Whole genome assemblies of Zophobas morio and Tenebrio molitor.</title>
        <authorList>
            <person name="Kaur S."/>
            <person name="Stinson S.A."/>
            <person name="diCenzo G.C."/>
        </authorList>
    </citation>
    <scope>NUCLEOTIDE SEQUENCE</scope>
    <source>
        <strain evidence="1">QUZm001</strain>
    </source>
</reference>
<dbReference type="Proteomes" id="UP001168821">
    <property type="component" value="Unassembled WGS sequence"/>
</dbReference>